<dbReference type="AlphaFoldDB" id="A0A4R2U6M1"/>
<keyword evidence="12" id="KW-1185">Reference proteome</keyword>
<dbReference type="GO" id="GO:0005829">
    <property type="term" value="C:cytosol"/>
    <property type="evidence" value="ECO:0007669"/>
    <property type="project" value="TreeGrafter"/>
</dbReference>
<dbReference type="InterPro" id="IPR036736">
    <property type="entry name" value="ACP-like_sf"/>
</dbReference>
<evidence type="ECO:0000313" key="11">
    <source>
        <dbReference type="EMBL" id="TCQ05829.1"/>
    </source>
</evidence>
<evidence type="ECO:0000259" key="10">
    <source>
        <dbReference type="PROSITE" id="PS50075"/>
    </source>
</evidence>
<sequence>MVFEKVVKIVGEQLGLEDLSGVTPQTSLMSDLEADSLDAVEIIMAIEDEFGVEIPDEDAESFKNIGDICKYVEKNLE</sequence>
<dbReference type="EMBL" id="SLYC01000004">
    <property type="protein sequence ID" value="TCQ05829.1"/>
    <property type="molecule type" value="Genomic_DNA"/>
</dbReference>
<comment type="pathway">
    <text evidence="7 9">Lipid metabolism; fatty acid biosynthesis.</text>
</comment>
<dbReference type="PROSITE" id="PS50075">
    <property type="entry name" value="CARRIER"/>
    <property type="match status" value="1"/>
</dbReference>
<dbReference type="Proteomes" id="UP000295504">
    <property type="component" value="Unassembled WGS sequence"/>
</dbReference>
<evidence type="ECO:0000256" key="4">
    <source>
        <dbReference type="ARBA" id="ARBA00022832"/>
    </source>
</evidence>
<dbReference type="GO" id="GO:0000036">
    <property type="term" value="F:acyl carrier activity"/>
    <property type="evidence" value="ECO:0007669"/>
    <property type="project" value="UniProtKB-UniRule"/>
</dbReference>
<keyword evidence="4 7" id="KW-0276">Fatty acid metabolism</keyword>
<keyword evidence="6 7" id="KW-0275">Fatty acid biosynthesis</keyword>
<dbReference type="PANTHER" id="PTHR20863">
    <property type="entry name" value="ACYL CARRIER PROTEIN"/>
    <property type="match status" value="1"/>
</dbReference>
<dbReference type="NCBIfam" id="NF002148">
    <property type="entry name" value="PRK00982.1-2"/>
    <property type="match status" value="1"/>
</dbReference>
<protein>
    <recommendedName>
        <fullName evidence="7 8">Acyl carrier protein</fullName>
        <shortName evidence="7">ACP</shortName>
    </recommendedName>
</protein>
<gene>
    <name evidence="7" type="primary">acpP</name>
    <name evidence="11" type="ORF">EDD79_100410</name>
</gene>
<dbReference type="SUPFAM" id="SSF47336">
    <property type="entry name" value="ACP-like"/>
    <property type="match status" value="1"/>
</dbReference>
<comment type="similarity">
    <text evidence="7">Belongs to the acyl carrier protein (ACP) family.</text>
</comment>
<dbReference type="InterPro" id="IPR003231">
    <property type="entry name" value="ACP"/>
</dbReference>
<name>A0A4R2U6M1_9FIRM</name>
<comment type="PTM">
    <text evidence="7">4'-phosphopantetheine is transferred from CoA to a specific serine of apo-ACP by AcpS. This modification is essential for activity because fatty acids are bound in thioester linkage to the sulfhydryl of the prosthetic group.</text>
</comment>
<reference evidence="11 12" key="1">
    <citation type="submission" date="2019-03" db="EMBL/GenBank/DDBJ databases">
        <title>Genomic Encyclopedia of Type Strains, Phase IV (KMG-IV): sequencing the most valuable type-strain genomes for metagenomic binning, comparative biology and taxonomic classification.</title>
        <authorList>
            <person name="Goeker M."/>
        </authorList>
    </citation>
    <scope>NUCLEOTIDE SEQUENCE [LARGE SCALE GENOMIC DNA]</scope>
    <source>
        <strain evidence="11 12">DSM 100013</strain>
    </source>
</reference>
<dbReference type="GO" id="GO:0009245">
    <property type="term" value="P:lipid A biosynthetic process"/>
    <property type="evidence" value="ECO:0007669"/>
    <property type="project" value="TreeGrafter"/>
</dbReference>
<proteinExistence type="inferred from homology"/>
<keyword evidence="7" id="KW-0963">Cytoplasm</keyword>
<keyword evidence="3 7" id="KW-0597">Phosphoprotein</keyword>
<evidence type="ECO:0000256" key="8">
    <source>
        <dbReference type="NCBIfam" id="TIGR00517"/>
    </source>
</evidence>
<dbReference type="GO" id="GO:0016020">
    <property type="term" value="C:membrane"/>
    <property type="evidence" value="ECO:0007669"/>
    <property type="project" value="GOC"/>
</dbReference>
<dbReference type="PANTHER" id="PTHR20863:SF76">
    <property type="entry name" value="CARRIER DOMAIN-CONTAINING PROTEIN"/>
    <property type="match status" value="1"/>
</dbReference>
<evidence type="ECO:0000256" key="6">
    <source>
        <dbReference type="ARBA" id="ARBA00023160"/>
    </source>
</evidence>
<feature type="domain" description="Carrier" evidence="10">
    <location>
        <begin position="1"/>
        <end position="76"/>
    </location>
</feature>
<evidence type="ECO:0000256" key="2">
    <source>
        <dbReference type="ARBA" id="ARBA00022516"/>
    </source>
</evidence>
<comment type="subcellular location">
    <subcellularLocation>
        <location evidence="7">Cytoplasm</location>
    </subcellularLocation>
</comment>
<comment type="PTM">
    <text evidence="9">4'-phosphopantetheine is transferred from CoA to a specific serine of apo-ACP by acpS.</text>
</comment>
<dbReference type="Gene3D" id="1.10.1200.10">
    <property type="entry name" value="ACP-like"/>
    <property type="match status" value="1"/>
</dbReference>
<dbReference type="Pfam" id="PF00550">
    <property type="entry name" value="PP-binding"/>
    <property type="match status" value="1"/>
</dbReference>
<dbReference type="HAMAP" id="MF_01217">
    <property type="entry name" value="Acyl_carrier"/>
    <property type="match status" value="1"/>
</dbReference>
<evidence type="ECO:0000256" key="7">
    <source>
        <dbReference type="HAMAP-Rule" id="MF_01217"/>
    </source>
</evidence>
<evidence type="ECO:0000256" key="9">
    <source>
        <dbReference type="RuleBase" id="RU003545"/>
    </source>
</evidence>
<evidence type="ECO:0000256" key="3">
    <source>
        <dbReference type="ARBA" id="ARBA00022553"/>
    </source>
</evidence>
<dbReference type="InterPro" id="IPR009081">
    <property type="entry name" value="PP-bd_ACP"/>
</dbReference>
<evidence type="ECO:0000313" key="12">
    <source>
        <dbReference type="Proteomes" id="UP000295504"/>
    </source>
</evidence>
<dbReference type="UniPathway" id="UPA00094"/>
<organism evidence="11 12">
    <name type="scientific">Serpentinicella alkaliphila</name>
    <dbReference type="NCBI Taxonomy" id="1734049"/>
    <lineage>
        <taxon>Bacteria</taxon>
        <taxon>Bacillati</taxon>
        <taxon>Bacillota</taxon>
        <taxon>Clostridia</taxon>
        <taxon>Peptostreptococcales</taxon>
        <taxon>Natronincolaceae</taxon>
        <taxon>Serpentinicella</taxon>
    </lineage>
</organism>
<feature type="modified residue" description="O-(pantetheine 4'-phosphoryl)serine" evidence="7">
    <location>
        <position position="36"/>
    </location>
</feature>
<keyword evidence="2 7" id="KW-0444">Lipid biosynthesis</keyword>
<evidence type="ECO:0000256" key="5">
    <source>
        <dbReference type="ARBA" id="ARBA00023098"/>
    </source>
</evidence>
<keyword evidence="5 7" id="KW-0443">Lipid metabolism</keyword>
<evidence type="ECO:0000256" key="1">
    <source>
        <dbReference type="ARBA" id="ARBA00022450"/>
    </source>
</evidence>
<keyword evidence="1 7" id="KW-0596">Phosphopantetheine</keyword>
<dbReference type="RefSeq" id="WP_132847570.1">
    <property type="nucleotide sequence ID" value="NZ_CP058648.1"/>
</dbReference>
<dbReference type="GO" id="GO:0000035">
    <property type="term" value="F:acyl binding"/>
    <property type="evidence" value="ECO:0007669"/>
    <property type="project" value="TreeGrafter"/>
</dbReference>
<dbReference type="OrthoDB" id="9804551at2"/>
<comment type="caution">
    <text evidence="11">The sequence shown here is derived from an EMBL/GenBank/DDBJ whole genome shotgun (WGS) entry which is preliminary data.</text>
</comment>
<dbReference type="NCBIfam" id="NF002150">
    <property type="entry name" value="PRK00982.1-4"/>
    <property type="match status" value="1"/>
</dbReference>
<accession>A0A4R2U6M1</accession>
<comment type="function">
    <text evidence="7 9">Carrier of the growing fatty acid chain in fatty acid biosynthesis.</text>
</comment>
<dbReference type="NCBIfam" id="TIGR00517">
    <property type="entry name" value="acyl_carrier"/>
    <property type="match status" value="1"/>
</dbReference>